<keyword evidence="6" id="KW-1185">Reference proteome</keyword>
<evidence type="ECO:0000313" key="5">
    <source>
        <dbReference type="Proteomes" id="UP000276178"/>
    </source>
</evidence>
<evidence type="ECO:0000313" key="6">
    <source>
        <dbReference type="Proteomes" id="UP000317180"/>
    </source>
</evidence>
<dbReference type="Pfam" id="PF07484">
    <property type="entry name" value="Collar"/>
    <property type="match status" value="1"/>
</dbReference>
<evidence type="ECO:0000313" key="4">
    <source>
        <dbReference type="EMBL" id="RNB60013.1"/>
    </source>
</evidence>
<dbReference type="OrthoDB" id="9810174at2"/>
<feature type="region of interest" description="Disordered" evidence="1">
    <location>
        <begin position="91"/>
        <end position="111"/>
    </location>
</feature>
<dbReference type="Proteomes" id="UP000276178">
    <property type="component" value="Unassembled WGS sequence"/>
</dbReference>
<dbReference type="GeneID" id="82810586"/>
<proteinExistence type="predicted"/>
<dbReference type="SUPFAM" id="SSF88874">
    <property type="entry name" value="Receptor-binding domain of short tail fibre protein gp12"/>
    <property type="match status" value="1"/>
</dbReference>
<dbReference type="RefSeq" id="WP_005828466.1">
    <property type="nucleotide sequence ID" value="NZ_BJOD01000025.1"/>
</dbReference>
<evidence type="ECO:0000259" key="2">
    <source>
        <dbReference type="Pfam" id="PF07484"/>
    </source>
</evidence>
<dbReference type="InterPro" id="IPR011083">
    <property type="entry name" value="Phage_tail_collar_dom"/>
</dbReference>
<dbReference type="EMBL" id="RHHN01000010">
    <property type="protein sequence ID" value="RNB60013.1"/>
    <property type="molecule type" value="Genomic_DNA"/>
</dbReference>
<dbReference type="Gene3D" id="3.90.1340.10">
    <property type="entry name" value="Phage tail collar domain"/>
    <property type="match status" value="1"/>
</dbReference>
<protein>
    <submittedName>
        <fullName evidence="4">Phage tail protein</fullName>
    </submittedName>
    <submittedName>
        <fullName evidence="3">Tail Collar domain-containing protein</fullName>
    </submittedName>
</protein>
<sequence>MDGFVGEIRIFTGQFAPKNWAFCDGSLLSIGQFTPLFAILGTRFGGDGKMTFALPNLQGTAPMHHGTGNGLTPKAFGDQGGSSTVTLNTSQMPGHTHVPNAAERPTTNNPDGMIWSNTEGRGGLLAYGPADASAQTTLSQFAVSPAGEGMPHNNRQPYLGVNYIICVLGEFPPRGD</sequence>
<reference evidence="4 5" key="1">
    <citation type="submission" date="2018-10" db="EMBL/GenBank/DDBJ databases">
        <title>Phylogenomics of Brevibacillus.</title>
        <authorList>
            <person name="Dunlap C."/>
        </authorList>
    </citation>
    <scope>NUCLEOTIDE SEQUENCE [LARGE SCALE GENOMIC DNA]</scope>
    <source>
        <strain evidence="4 5">NRRL NRS 1219</strain>
    </source>
</reference>
<accession>A0A3M8B9K1</accession>
<dbReference type="InterPro" id="IPR037053">
    <property type="entry name" value="Phage_tail_collar_dom_sf"/>
</dbReference>
<evidence type="ECO:0000313" key="3">
    <source>
        <dbReference type="EMBL" id="GED26558.1"/>
    </source>
</evidence>
<evidence type="ECO:0000256" key="1">
    <source>
        <dbReference type="SAM" id="MobiDB-lite"/>
    </source>
</evidence>
<dbReference type="Proteomes" id="UP000317180">
    <property type="component" value="Unassembled WGS sequence"/>
</dbReference>
<comment type="caution">
    <text evidence="4">The sequence shown here is derived from an EMBL/GenBank/DDBJ whole genome shotgun (WGS) entry which is preliminary data.</text>
</comment>
<reference evidence="3 6" key="2">
    <citation type="submission" date="2019-06" db="EMBL/GenBank/DDBJ databases">
        <title>Whole genome shotgun sequence of Brevibacillus agri NBRC 15538.</title>
        <authorList>
            <person name="Hosoyama A."/>
            <person name="Uohara A."/>
            <person name="Ohji S."/>
            <person name="Ichikawa N."/>
        </authorList>
    </citation>
    <scope>NUCLEOTIDE SEQUENCE [LARGE SCALE GENOMIC DNA]</scope>
    <source>
        <strain evidence="3 6">NBRC 15538</strain>
    </source>
</reference>
<feature type="domain" description="Phage tail collar" evidence="2">
    <location>
        <begin position="6"/>
        <end position="62"/>
    </location>
</feature>
<gene>
    <name evidence="3" type="ORF">BAG01nite_26600</name>
    <name evidence="4" type="ORF">EB820_03330</name>
</gene>
<dbReference type="AlphaFoldDB" id="A0A3M8B9K1"/>
<dbReference type="EMBL" id="BJOD01000025">
    <property type="protein sequence ID" value="GED26558.1"/>
    <property type="molecule type" value="Genomic_DNA"/>
</dbReference>
<organism evidence="4 5">
    <name type="scientific">Brevibacillus agri</name>
    <dbReference type="NCBI Taxonomy" id="51101"/>
    <lineage>
        <taxon>Bacteria</taxon>
        <taxon>Bacillati</taxon>
        <taxon>Bacillota</taxon>
        <taxon>Bacilli</taxon>
        <taxon>Bacillales</taxon>
        <taxon>Paenibacillaceae</taxon>
        <taxon>Brevibacillus</taxon>
    </lineage>
</organism>
<name>A0A3M8B9K1_9BACL</name>